<evidence type="ECO:0000256" key="1">
    <source>
        <dbReference type="ARBA" id="ARBA00004123"/>
    </source>
</evidence>
<dbReference type="InterPro" id="IPR017884">
    <property type="entry name" value="SANT_dom"/>
</dbReference>
<keyword evidence="3" id="KW-0238">DNA-binding</keyword>
<dbReference type="PANTHER" id="PTHR46621">
    <property type="entry name" value="SNRNA-ACTIVATING PROTEIN COMPLEX SUBUNIT 4"/>
    <property type="match status" value="1"/>
</dbReference>
<feature type="domain" description="HTH myb-type" evidence="9">
    <location>
        <begin position="471"/>
        <end position="526"/>
    </location>
</feature>
<comment type="subcellular location">
    <subcellularLocation>
        <location evidence="1">Nucleus</location>
    </subcellularLocation>
</comment>
<dbReference type="PROSITE" id="PS51293">
    <property type="entry name" value="SANT"/>
    <property type="match status" value="1"/>
</dbReference>
<evidence type="ECO:0000256" key="4">
    <source>
        <dbReference type="ARBA" id="ARBA00023163"/>
    </source>
</evidence>
<comment type="caution">
    <text evidence="10">The sequence shown here is derived from an EMBL/GenBank/DDBJ whole genome shotgun (WGS) entry which is preliminary data.</text>
</comment>
<protein>
    <submittedName>
        <fullName evidence="10">Uncharacterized protein</fullName>
    </submittedName>
</protein>
<reference evidence="10 11" key="1">
    <citation type="journal article" date="2023" name="G3 (Bethesda)">
        <title>A chromosome-length genome assembly and annotation of blackberry (Rubus argutus, cv. 'Hillquist').</title>
        <authorList>
            <person name="Bruna T."/>
            <person name="Aryal R."/>
            <person name="Dudchenko O."/>
            <person name="Sargent D.J."/>
            <person name="Mead D."/>
            <person name="Buti M."/>
            <person name="Cavallini A."/>
            <person name="Hytonen T."/>
            <person name="Andres J."/>
            <person name="Pham M."/>
            <person name="Weisz D."/>
            <person name="Mascagni F."/>
            <person name="Usai G."/>
            <person name="Natali L."/>
            <person name="Bassil N."/>
            <person name="Fernandez G.E."/>
            <person name="Lomsadze A."/>
            <person name="Armour M."/>
            <person name="Olukolu B."/>
            <person name="Poorten T."/>
            <person name="Britton C."/>
            <person name="Davik J."/>
            <person name="Ashrafi H."/>
            <person name="Aiden E.L."/>
            <person name="Borodovsky M."/>
            <person name="Worthington M."/>
        </authorList>
    </citation>
    <scope>NUCLEOTIDE SEQUENCE [LARGE SCALE GENOMIC DNA]</scope>
    <source>
        <strain evidence="10">PI 553951</strain>
    </source>
</reference>
<dbReference type="PROSITE" id="PS50090">
    <property type="entry name" value="MYB_LIKE"/>
    <property type="match status" value="4"/>
</dbReference>
<evidence type="ECO:0000313" key="11">
    <source>
        <dbReference type="Proteomes" id="UP001457282"/>
    </source>
</evidence>
<name>A0AAW1WNZ3_RUBAR</name>
<keyword evidence="5" id="KW-0539">Nucleus</keyword>
<feature type="domain" description="Myb-like" evidence="7">
    <location>
        <begin position="524"/>
        <end position="575"/>
    </location>
</feature>
<evidence type="ECO:0000256" key="5">
    <source>
        <dbReference type="ARBA" id="ARBA00023242"/>
    </source>
</evidence>
<evidence type="ECO:0000259" key="8">
    <source>
        <dbReference type="PROSITE" id="PS51293"/>
    </source>
</evidence>
<proteinExistence type="predicted"/>
<evidence type="ECO:0000313" key="10">
    <source>
        <dbReference type="EMBL" id="KAK9925780.1"/>
    </source>
</evidence>
<dbReference type="PANTHER" id="PTHR46621:SF1">
    <property type="entry name" value="SNRNA-ACTIVATING PROTEIN COMPLEX SUBUNIT 4"/>
    <property type="match status" value="1"/>
</dbReference>
<evidence type="ECO:0000256" key="3">
    <source>
        <dbReference type="ARBA" id="ARBA00023125"/>
    </source>
</evidence>
<feature type="compositionally biased region" description="Basic residues" evidence="6">
    <location>
        <begin position="725"/>
        <end position="738"/>
    </location>
</feature>
<feature type="domain" description="HTH myb-type" evidence="9">
    <location>
        <begin position="530"/>
        <end position="570"/>
    </location>
</feature>
<feature type="region of interest" description="Disordered" evidence="6">
    <location>
        <begin position="942"/>
        <end position="966"/>
    </location>
</feature>
<feature type="compositionally biased region" description="Basic and acidic residues" evidence="6">
    <location>
        <begin position="43"/>
        <end position="61"/>
    </location>
</feature>
<feature type="domain" description="Myb-like" evidence="7">
    <location>
        <begin position="471"/>
        <end position="522"/>
    </location>
</feature>
<dbReference type="CDD" id="cd00167">
    <property type="entry name" value="SANT"/>
    <property type="match status" value="4"/>
</dbReference>
<evidence type="ECO:0000256" key="2">
    <source>
        <dbReference type="ARBA" id="ARBA00023015"/>
    </source>
</evidence>
<dbReference type="InterPro" id="IPR009057">
    <property type="entry name" value="Homeodomain-like_sf"/>
</dbReference>
<keyword evidence="11" id="KW-1185">Reference proteome</keyword>
<organism evidence="10 11">
    <name type="scientific">Rubus argutus</name>
    <name type="common">Southern blackberry</name>
    <dbReference type="NCBI Taxonomy" id="59490"/>
    <lineage>
        <taxon>Eukaryota</taxon>
        <taxon>Viridiplantae</taxon>
        <taxon>Streptophyta</taxon>
        <taxon>Embryophyta</taxon>
        <taxon>Tracheophyta</taxon>
        <taxon>Spermatophyta</taxon>
        <taxon>Magnoliopsida</taxon>
        <taxon>eudicotyledons</taxon>
        <taxon>Gunneridae</taxon>
        <taxon>Pentapetalae</taxon>
        <taxon>rosids</taxon>
        <taxon>fabids</taxon>
        <taxon>Rosales</taxon>
        <taxon>Rosaceae</taxon>
        <taxon>Rosoideae</taxon>
        <taxon>Rosoideae incertae sedis</taxon>
        <taxon>Rubus</taxon>
    </lineage>
</organism>
<feature type="domain" description="HTH myb-type" evidence="9">
    <location>
        <begin position="576"/>
        <end position="630"/>
    </location>
</feature>
<dbReference type="GO" id="GO:0000978">
    <property type="term" value="F:RNA polymerase II cis-regulatory region sequence-specific DNA binding"/>
    <property type="evidence" value="ECO:0007669"/>
    <property type="project" value="TreeGrafter"/>
</dbReference>
<dbReference type="SMART" id="SM00717">
    <property type="entry name" value="SANT"/>
    <property type="match status" value="5"/>
</dbReference>
<keyword evidence="4" id="KW-0804">Transcription</keyword>
<feature type="compositionally biased region" description="Acidic residues" evidence="6">
    <location>
        <begin position="982"/>
        <end position="991"/>
    </location>
</feature>
<feature type="region of interest" description="Disordered" evidence="6">
    <location>
        <begin position="43"/>
        <end position="80"/>
    </location>
</feature>
<dbReference type="PROSITE" id="PS51294">
    <property type="entry name" value="HTH_MYB"/>
    <property type="match status" value="4"/>
</dbReference>
<dbReference type="GO" id="GO:0019185">
    <property type="term" value="C:snRNA-activating protein complex"/>
    <property type="evidence" value="ECO:0007669"/>
    <property type="project" value="TreeGrafter"/>
</dbReference>
<evidence type="ECO:0000259" key="7">
    <source>
        <dbReference type="PROSITE" id="PS50090"/>
    </source>
</evidence>
<feature type="compositionally biased region" description="Low complexity" evidence="6">
    <location>
        <begin position="190"/>
        <end position="204"/>
    </location>
</feature>
<evidence type="ECO:0000259" key="9">
    <source>
        <dbReference type="PROSITE" id="PS51294"/>
    </source>
</evidence>
<feature type="compositionally biased region" description="Acidic residues" evidence="6">
    <location>
        <begin position="7"/>
        <end position="28"/>
    </location>
</feature>
<feature type="domain" description="Myb-like" evidence="7">
    <location>
        <begin position="576"/>
        <end position="626"/>
    </location>
</feature>
<dbReference type="SUPFAM" id="SSF46689">
    <property type="entry name" value="Homeodomain-like"/>
    <property type="match status" value="3"/>
</dbReference>
<dbReference type="InterPro" id="IPR017930">
    <property type="entry name" value="Myb_dom"/>
</dbReference>
<sequence length="1007" mass="114343">MSPFTENENDELSYYVEEEEDDDDGFNEDMEALRRACMLTGKDPVDINTCKDGEDPNRNQNDDVDPSSAPNSDSDGLDEDLELLRKIESQFSNTSRCEPLSLKPLSTLLPTSVSDEEEDDYQTLLAIRKRFAAYENDTWEKSAEQINPSCKAIVETCNEISGTDAHERSPSLVTHNEEEQPSTSIEWNQSDSCKPSTSPTKSSGFPKSALAFLDAINKNRSCQKFLRSKLIQIQAKIEENNKLKQRVKILRDFQVHCKRRTGEALSQKKDPRVQLILTKRPRASTDLKAHDRAISAMSYGPEENSHVANYRKASSKFPLSLDRKNWSEVEKKDLQKGIRQQFQEMVLQSSVDESSYSEPPHGDSNDIDNILASIKDLEITPYSIREFLPKVNWEQLASMYVPGRSGGECEARWLNLEDPLINHKPWTADEDKKILYLVQENGVNDWNNIAVSVGTNRTPFQCLARYQRSLNASILKREWTKDEDAKLCSAVEAFGEGDWQSVASALDGRTGTQCSNRWKKSLHPTRTRAGKWTPEEDKRLIVAQMLFGSKNWNKTAQFVPGRTQAQCRDRYVNSLEPSLKCGEWTEEEDSRLIAAIEEYGHCWSKVAACVPQRTDNMCWRRWKVLFPHEVLLLREEKRIRKTALIRNFVDREKERPALGPNDFLLRDVTSMKTLTYPSKMGELSQVPKKIRPRRHRNNGQIFSEEVPGTSNSEGETCYRDDGSEKKKKKVLKQHHRRHKDNEPTGECEAVVPILKNIRPRRHRNNGHICSEDVHRISNSEVETCDGDVASKKQKVLKQCHRRHKGTEPTGEYKAVVPVTSEDDGHKEPTEMSCSDQIIGTSYGDDITLADWQRQSGRGSNHKLKKRKLEVADLAVHDFPSSYIRNPEVSIQYEPTVPCDDKPGRQKLVRGQEPMRGVLGINRGSDLEIGDPVIASLVKKKSKKRDAQTAKQSSVNNEPGAGDVPKQEVTIKLVKEQVSIGADGDDETDDITLADWQSQSGRGDIHLR</sequence>
<dbReference type="GO" id="GO:0001006">
    <property type="term" value="F:RNA polymerase III type 3 promoter sequence-specific DNA binding"/>
    <property type="evidence" value="ECO:0007669"/>
    <property type="project" value="TreeGrafter"/>
</dbReference>
<feature type="domain" description="Myb-like" evidence="7">
    <location>
        <begin position="418"/>
        <end position="470"/>
    </location>
</feature>
<accession>A0AAW1WNZ3</accession>
<dbReference type="GO" id="GO:0042795">
    <property type="term" value="P:snRNA transcription by RNA polymerase II"/>
    <property type="evidence" value="ECO:0007669"/>
    <property type="project" value="TreeGrafter"/>
</dbReference>
<dbReference type="InterPro" id="IPR051575">
    <property type="entry name" value="Myb-like_DNA-bd"/>
</dbReference>
<feature type="region of interest" description="Disordered" evidence="6">
    <location>
        <begin position="693"/>
        <end position="744"/>
    </location>
</feature>
<feature type="region of interest" description="Disordered" evidence="6">
    <location>
        <begin position="163"/>
        <end position="204"/>
    </location>
</feature>
<dbReference type="Gene3D" id="1.10.10.60">
    <property type="entry name" value="Homeodomain-like"/>
    <property type="match status" value="4"/>
</dbReference>
<dbReference type="InterPro" id="IPR001005">
    <property type="entry name" value="SANT/Myb"/>
</dbReference>
<dbReference type="Proteomes" id="UP001457282">
    <property type="component" value="Unassembled WGS sequence"/>
</dbReference>
<feature type="domain" description="SANT" evidence="8">
    <location>
        <begin position="527"/>
        <end position="573"/>
    </location>
</feature>
<gene>
    <name evidence="10" type="ORF">M0R45_023045</name>
</gene>
<feature type="region of interest" description="Disordered" evidence="6">
    <location>
        <begin position="978"/>
        <end position="1007"/>
    </location>
</feature>
<feature type="region of interest" description="Disordered" evidence="6">
    <location>
        <begin position="1"/>
        <end position="28"/>
    </location>
</feature>
<dbReference type="Pfam" id="PF13921">
    <property type="entry name" value="Myb_DNA-bind_6"/>
    <property type="match status" value="2"/>
</dbReference>
<dbReference type="AlphaFoldDB" id="A0AAW1WNZ3"/>
<dbReference type="GO" id="GO:0042796">
    <property type="term" value="P:snRNA transcription by RNA polymerase III"/>
    <property type="evidence" value="ECO:0007669"/>
    <property type="project" value="TreeGrafter"/>
</dbReference>
<dbReference type="EMBL" id="JBEDUW010000005">
    <property type="protein sequence ID" value="KAK9925780.1"/>
    <property type="molecule type" value="Genomic_DNA"/>
</dbReference>
<dbReference type="GO" id="GO:0005634">
    <property type="term" value="C:nucleus"/>
    <property type="evidence" value="ECO:0007669"/>
    <property type="project" value="UniProtKB-SubCell"/>
</dbReference>
<evidence type="ECO:0000256" key="6">
    <source>
        <dbReference type="SAM" id="MobiDB-lite"/>
    </source>
</evidence>
<keyword evidence="2" id="KW-0805">Transcription regulation</keyword>
<feature type="domain" description="HTH myb-type" evidence="9">
    <location>
        <begin position="418"/>
        <end position="470"/>
    </location>
</feature>